<organism evidence="2 3">
    <name type="scientific">Cedecea neteri</name>
    <dbReference type="NCBI Taxonomy" id="158822"/>
    <lineage>
        <taxon>Bacteria</taxon>
        <taxon>Pseudomonadati</taxon>
        <taxon>Pseudomonadota</taxon>
        <taxon>Gammaproteobacteria</taxon>
        <taxon>Enterobacterales</taxon>
        <taxon>Enterobacteriaceae</taxon>
        <taxon>Cedecea</taxon>
    </lineage>
</organism>
<sequence>MARDITFQALKQAVSDNCRQRHQHRALNHIGGIKALSPIIIGDPSVLAPTVEAIVAVPILIITDVLMPASMTGAASGNSTFRSICPRLMPIPSAISRADSGTAPIPASVPCKIGKQPVNHQRDDRRLLSEPHHRHRHG</sequence>
<gene>
    <name evidence="2" type="ORF">NCTC12120_00303</name>
</gene>
<reference evidence="2 3" key="1">
    <citation type="submission" date="2018-06" db="EMBL/GenBank/DDBJ databases">
        <authorList>
            <consortium name="Pathogen Informatics"/>
            <person name="Doyle S."/>
        </authorList>
    </citation>
    <scope>NUCLEOTIDE SEQUENCE [LARGE SCALE GENOMIC DNA]</scope>
    <source>
        <strain evidence="2 3">NCTC12120</strain>
    </source>
</reference>
<evidence type="ECO:0000256" key="1">
    <source>
        <dbReference type="SAM" id="MobiDB-lite"/>
    </source>
</evidence>
<feature type="region of interest" description="Disordered" evidence="1">
    <location>
        <begin position="107"/>
        <end position="138"/>
    </location>
</feature>
<protein>
    <submittedName>
        <fullName evidence="2">Uncharacterized protein</fullName>
    </submittedName>
</protein>
<evidence type="ECO:0000313" key="3">
    <source>
        <dbReference type="Proteomes" id="UP000251197"/>
    </source>
</evidence>
<proteinExistence type="predicted"/>
<accession>A0A2X2T299</accession>
<dbReference type="EMBL" id="UAVU01000003">
    <property type="protein sequence ID" value="SQA96547.1"/>
    <property type="molecule type" value="Genomic_DNA"/>
</dbReference>
<dbReference type="AlphaFoldDB" id="A0A2X2T299"/>
<evidence type="ECO:0000313" key="2">
    <source>
        <dbReference type="EMBL" id="SQA96547.1"/>
    </source>
</evidence>
<dbReference type="Proteomes" id="UP000251197">
    <property type="component" value="Unassembled WGS sequence"/>
</dbReference>
<name>A0A2X2T299_9ENTR</name>
<feature type="compositionally biased region" description="Basic and acidic residues" evidence="1">
    <location>
        <begin position="120"/>
        <end position="131"/>
    </location>
</feature>